<name>A0A223MAB4_MESHO</name>
<organism evidence="1 2">
    <name type="scientific">Mesomycoplasma hyopneumoniae</name>
    <name type="common">Mycoplasma hyopneumoniae</name>
    <dbReference type="NCBI Taxonomy" id="2099"/>
    <lineage>
        <taxon>Bacteria</taxon>
        <taxon>Bacillati</taxon>
        <taxon>Mycoplasmatota</taxon>
        <taxon>Mycoplasmoidales</taxon>
        <taxon>Metamycoplasmataceae</taxon>
        <taxon>Mesomycoplasma</taxon>
    </lineage>
</organism>
<dbReference type="Proteomes" id="UP000215452">
    <property type="component" value="Chromosome"/>
</dbReference>
<accession>A0A223MAB4</accession>
<gene>
    <name evidence="1" type="ORF">CIB43_00521</name>
</gene>
<dbReference type="EMBL" id="CP022714">
    <property type="protein sequence ID" value="ASU14417.1"/>
    <property type="molecule type" value="Genomic_DNA"/>
</dbReference>
<proteinExistence type="predicted"/>
<evidence type="ECO:0000313" key="2">
    <source>
        <dbReference type="Proteomes" id="UP000215452"/>
    </source>
</evidence>
<protein>
    <submittedName>
        <fullName evidence="1">Uncharacterized protein</fullName>
    </submittedName>
</protein>
<evidence type="ECO:0000313" key="1">
    <source>
        <dbReference type="EMBL" id="ASU14417.1"/>
    </source>
</evidence>
<reference evidence="1 2" key="1">
    <citation type="submission" date="2017-08" db="EMBL/GenBank/DDBJ databases">
        <title>The complete genome sequence of a Mycoplasma hyopneumoniae isolate in Korea.</title>
        <authorList>
            <person name="Han J."/>
            <person name="Lee N."/>
        </authorList>
    </citation>
    <scope>NUCLEOTIDE SEQUENCE [LARGE SCALE GENOMIC DNA]</scope>
    <source>
        <strain evidence="1 2">KM014</strain>
    </source>
</reference>
<sequence>MFVTRWRTDLIPFDSIFSRLGFKTCANFAKLALNKIVPWWTILFLKIIWALPETFAPLTIKSFRPLNSAFSPKDRKNSIIGDRNFW</sequence>
<dbReference type="AlphaFoldDB" id="A0A223MAB4"/>